<keyword evidence="8" id="KW-0807">Transducer</keyword>
<organism evidence="12 13">
    <name type="scientific">Mytilus edulis</name>
    <name type="common">Blue mussel</name>
    <dbReference type="NCBI Taxonomy" id="6550"/>
    <lineage>
        <taxon>Eukaryota</taxon>
        <taxon>Metazoa</taxon>
        <taxon>Spiralia</taxon>
        <taxon>Lophotrochozoa</taxon>
        <taxon>Mollusca</taxon>
        <taxon>Bivalvia</taxon>
        <taxon>Autobranchia</taxon>
        <taxon>Pteriomorphia</taxon>
        <taxon>Mytilida</taxon>
        <taxon>Mytiloidea</taxon>
        <taxon>Mytilidae</taxon>
        <taxon>Mytilinae</taxon>
        <taxon>Mytilus</taxon>
    </lineage>
</organism>
<dbReference type="OrthoDB" id="6184976at2759"/>
<evidence type="ECO:0000256" key="3">
    <source>
        <dbReference type="ARBA" id="ARBA00022692"/>
    </source>
</evidence>
<keyword evidence="2" id="KW-1003">Cell membrane</keyword>
<sequence>MNKTELSATTVTATVLFMSVSTVTLALNLLAIIILIKHKTLRQQKFTCLTLCLSLGNIIASATGIFTGIITLLQLRNIHIPYICLVVIPFLSAAHLFSLVQVLFICIERFLATRSTRQTKTWSKRHTISYIASFSLITAYSGLIGGLYGNPSSTTCQLDILFNDNFWIHQLSLSTCRLCLYVLIVVFYGMVFFRLKKRMTVVYHEDTSSKTAQSGSHSDQHLPGSSYGHDDSEGKSSCPCEQSKKSWKQRKATTLNRHPDLTDHTDQFRRSINTLGIIIIVVTVSVLPSVILNIVSASNANIDLTKLTQFSNILALVNPLAEPFLYVLRLREYRKAIVCKC</sequence>
<feature type="transmembrane region" description="Helical" evidence="10">
    <location>
        <begin position="128"/>
        <end position="148"/>
    </location>
</feature>
<feature type="transmembrane region" description="Helical" evidence="10">
    <location>
        <begin position="168"/>
        <end position="193"/>
    </location>
</feature>
<evidence type="ECO:0000256" key="7">
    <source>
        <dbReference type="ARBA" id="ARBA00023170"/>
    </source>
</evidence>
<dbReference type="InterPro" id="IPR050569">
    <property type="entry name" value="TAAR"/>
</dbReference>
<dbReference type="PROSITE" id="PS50262">
    <property type="entry name" value="G_PROTEIN_RECEP_F1_2"/>
    <property type="match status" value="1"/>
</dbReference>
<keyword evidence="3 10" id="KW-0812">Transmembrane</keyword>
<evidence type="ECO:0000256" key="9">
    <source>
        <dbReference type="SAM" id="MobiDB-lite"/>
    </source>
</evidence>
<keyword evidence="13" id="KW-1185">Reference proteome</keyword>
<evidence type="ECO:0000256" key="4">
    <source>
        <dbReference type="ARBA" id="ARBA00022989"/>
    </source>
</evidence>
<proteinExistence type="predicted"/>
<dbReference type="PRINTS" id="PR00237">
    <property type="entry name" value="GPCRRHODOPSN"/>
</dbReference>
<feature type="transmembrane region" description="Helical" evidence="10">
    <location>
        <begin position="307"/>
        <end position="328"/>
    </location>
</feature>
<evidence type="ECO:0000256" key="5">
    <source>
        <dbReference type="ARBA" id="ARBA00023040"/>
    </source>
</evidence>
<evidence type="ECO:0000313" key="12">
    <source>
        <dbReference type="EMBL" id="CAG2227849.1"/>
    </source>
</evidence>
<dbReference type="Gene3D" id="1.20.1070.10">
    <property type="entry name" value="Rhodopsin 7-helix transmembrane proteins"/>
    <property type="match status" value="1"/>
</dbReference>
<feature type="transmembrane region" description="Helical" evidence="10">
    <location>
        <begin position="275"/>
        <end position="295"/>
    </location>
</feature>
<dbReference type="SUPFAM" id="SSF81321">
    <property type="entry name" value="Family A G protein-coupled receptor-like"/>
    <property type="match status" value="1"/>
</dbReference>
<reference evidence="12" key="1">
    <citation type="submission" date="2021-03" db="EMBL/GenBank/DDBJ databases">
        <authorList>
            <person name="Bekaert M."/>
        </authorList>
    </citation>
    <scope>NUCLEOTIDE SEQUENCE</scope>
</reference>
<dbReference type="Proteomes" id="UP000683360">
    <property type="component" value="Unassembled WGS sequence"/>
</dbReference>
<feature type="transmembrane region" description="Helical" evidence="10">
    <location>
        <begin position="48"/>
        <end position="73"/>
    </location>
</feature>
<evidence type="ECO:0000259" key="11">
    <source>
        <dbReference type="PROSITE" id="PS50262"/>
    </source>
</evidence>
<gene>
    <name evidence="12" type="ORF">MEDL_40850</name>
</gene>
<dbReference type="InterPro" id="IPR017452">
    <property type="entry name" value="GPCR_Rhodpsn_7TM"/>
</dbReference>
<evidence type="ECO:0000313" key="13">
    <source>
        <dbReference type="Proteomes" id="UP000683360"/>
    </source>
</evidence>
<dbReference type="EMBL" id="CAJPWZ010001979">
    <property type="protein sequence ID" value="CAG2227849.1"/>
    <property type="molecule type" value="Genomic_DNA"/>
</dbReference>
<evidence type="ECO:0000256" key="1">
    <source>
        <dbReference type="ARBA" id="ARBA00004651"/>
    </source>
</evidence>
<dbReference type="InterPro" id="IPR000276">
    <property type="entry name" value="GPCR_Rhodpsn"/>
</dbReference>
<keyword evidence="6 10" id="KW-0472">Membrane</keyword>
<dbReference type="AlphaFoldDB" id="A0A8S3TBT6"/>
<name>A0A8S3TBT6_MYTED</name>
<comment type="caution">
    <text evidence="12">The sequence shown here is derived from an EMBL/GenBank/DDBJ whole genome shotgun (WGS) entry which is preliminary data.</text>
</comment>
<feature type="domain" description="G-protein coupled receptors family 1 profile" evidence="11">
    <location>
        <begin position="27"/>
        <end position="326"/>
    </location>
</feature>
<dbReference type="GO" id="GO:0004930">
    <property type="term" value="F:G protein-coupled receptor activity"/>
    <property type="evidence" value="ECO:0007669"/>
    <property type="project" value="UniProtKB-KW"/>
</dbReference>
<dbReference type="GO" id="GO:0005886">
    <property type="term" value="C:plasma membrane"/>
    <property type="evidence" value="ECO:0007669"/>
    <property type="project" value="UniProtKB-SubCell"/>
</dbReference>
<feature type="transmembrane region" description="Helical" evidence="10">
    <location>
        <begin position="12"/>
        <end position="36"/>
    </location>
</feature>
<dbReference type="CDD" id="cd00637">
    <property type="entry name" value="7tm_classA_rhodopsin-like"/>
    <property type="match status" value="1"/>
</dbReference>
<dbReference type="PANTHER" id="PTHR24249">
    <property type="entry name" value="HISTAMINE RECEPTOR-RELATED G-PROTEIN COUPLED RECEPTOR"/>
    <property type="match status" value="1"/>
</dbReference>
<evidence type="ECO:0000256" key="10">
    <source>
        <dbReference type="SAM" id="Phobius"/>
    </source>
</evidence>
<keyword evidence="5" id="KW-0297">G-protein coupled receptor</keyword>
<feature type="transmembrane region" description="Helical" evidence="10">
    <location>
        <begin position="79"/>
        <end position="107"/>
    </location>
</feature>
<keyword evidence="4 10" id="KW-1133">Transmembrane helix</keyword>
<accession>A0A8S3TBT6</accession>
<protein>
    <recommendedName>
        <fullName evidence="11">G-protein coupled receptors family 1 profile domain-containing protein</fullName>
    </recommendedName>
</protein>
<evidence type="ECO:0000256" key="2">
    <source>
        <dbReference type="ARBA" id="ARBA00022475"/>
    </source>
</evidence>
<dbReference type="Pfam" id="PF00001">
    <property type="entry name" value="7tm_1"/>
    <property type="match status" value="1"/>
</dbReference>
<keyword evidence="7" id="KW-0675">Receptor</keyword>
<feature type="region of interest" description="Disordered" evidence="9">
    <location>
        <begin position="210"/>
        <end position="241"/>
    </location>
</feature>
<evidence type="ECO:0000256" key="8">
    <source>
        <dbReference type="ARBA" id="ARBA00023224"/>
    </source>
</evidence>
<comment type="subcellular location">
    <subcellularLocation>
        <location evidence="1">Cell membrane</location>
        <topology evidence="1">Multi-pass membrane protein</topology>
    </subcellularLocation>
</comment>
<evidence type="ECO:0000256" key="6">
    <source>
        <dbReference type="ARBA" id="ARBA00023136"/>
    </source>
</evidence>